<feature type="region of interest" description="Disordered" evidence="1">
    <location>
        <begin position="330"/>
        <end position="362"/>
    </location>
</feature>
<dbReference type="OrthoDB" id="445620at2"/>
<dbReference type="EMBL" id="UHIA01000004">
    <property type="protein sequence ID" value="SUO96220.1"/>
    <property type="molecule type" value="Genomic_DNA"/>
</dbReference>
<feature type="compositionally biased region" description="Polar residues" evidence="1">
    <location>
        <begin position="289"/>
        <end position="298"/>
    </location>
</feature>
<accession>A0A380MUE4</accession>
<dbReference type="AlphaFoldDB" id="A0A380MUE4"/>
<dbReference type="Pfam" id="PF04311">
    <property type="entry name" value="DUF459"/>
    <property type="match status" value="1"/>
</dbReference>
<dbReference type="InterPro" id="IPR007407">
    <property type="entry name" value="DUF459"/>
</dbReference>
<proteinExistence type="predicted"/>
<feature type="compositionally biased region" description="Polar residues" evidence="1">
    <location>
        <begin position="166"/>
        <end position="175"/>
    </location>
</feature>
<dbReference type="Gene3D" id="3.40.50.1110">
    <property type="entry name" value="SGNH hydrolase"/>
    <property type="match status" value="1"/>
</dbReference>
<dbReference type="SUPFAM" id="SSF52266">
    <property type="entry name" value="SGNH hydrolase"/>
    <property type="match status" value="1"/>
</dbReference>
<evidence type="ECO:0000256" key="1">
    <source>
        <dbReference type="SAM" id="MobiDB-lite"/>
    </source>
</evidence>
<gene>
    <name evidence="2" type="ORF">NCTC10717_00896</name>
</gene>
<dbReference type="InterPro" id="IPR036514">
    <property type="entry name" value="SGNH_hydro_sf"/>
</dbReference>
<evidence type="ECO:0000313" key="2">
    <source>
        <dbReference type="EMBL" id="SUO96220.1"/>
    </source>
</evidence>
<dbReference type="RefSeq" id="WP_115218173.1">
    <property type="nucleotide sequence ID" value="NZ_UHIA01000004.1"/>
</dbReference>
<dbReference type="CDD" id="cd01829">
    <property type="entry name" value="SGNH_hydrolase_peri2"/>
    <property type="match status" value="1"/>
</dbReference>
<keyword evidence="3" id="KW-1185">Reference proteome</keyword>
<sequence length="586" mass="63439">MPTSNTRLSVFIALSLSALFCIWFSQQSINRYWQQTYHRPSPLASLDYFALWRAGANLQNTANTLAQGLRSQIQAIDQRIAAQQSPPTTGPNVALLQEDFTLSEAELREATEALAEQIEETSITDTQTEHSHPADDSKAAAENLVQTTAENDNAAAPSEDAALMANTETPPSNDSGDSKAAVEDPVQTKAENDKTFAPSEDAPLMANTETSPTNDSGETKVAVENSAQTKIENNNATAPSEDAALMANTETPPSNDSGDSKAAVEDPVQTKAENDKTATPSEDAPLMANTETSPTNDSGETKAAVENSAQIKIENNNATAASEDAALMANTETPPSNDSGETKATVQTAAANDSTNTQTEAAPQNKALLEQIPLQAGDKVLLIGDSLMQGVAPFVQQTLQRQYNINSINLSKQSTGLSYPDFFNWPAEVEKTLAADKSIKAVVVFLGPNDPWDFPDPEQGSKAPYLKFKSKAWEAVYRARISRIVESAQKHDAGVIWLGLPFMKPEKLNEQMLYLDGIMRSEMRDKGIFVPTKYILTGGAPTYVDTIMLEGKSVRVRSKDGIHFTPTGQRQIAIAIMRRLHMQTEN</sequence>
<name>A0A380MUE4_9GAMM</name>
<feature type="region of interest" description="Disordered" evidence="1">
    <location>
        <begin position="246"/>
        <end position="304"/>
    </location>
</feature>
<evidence type="ECO:0000313" key="3">
    <source>
        <dbReference type="Proteomes" id="UP000254575"/>
    </source>
</evidence>
<dbReference type="GO" id="GO:0016788">
    <property type="term" value="F:hydrolase activity, acting on ester bonds"/>
    <property type="evidence" value="ECO:0007669"/>
    <property type="project" value="UniProtKB-ARBA"/>
</dbReference>
<feature type="compositionally biased region" description="Polar residues" evidence="1">
    <location>
        <begin position="248"/>
        <end position="257"/>
    </location>
</feature>
<organism evidence="2 3">
    <name type="scientific">Suttonella indologenes</name>
    <dbReference type="NCBI Taxonomy" id="13276"/>
    <lineage>
        <taxon>Bacteria</taxon>
        <taxon>Pseudomonadati</taxon>
        <taxon>Pseudomonadota</taxon>
        <taxon>Gammaproteobacteria</taxon>
        <taxon>Cardiobacteriales</taxon>
        <taxon>Cardiobacteriaceae</taxon>
        <taxon>Suttonella</taxon>
    </lineage>
</organism>
<feature type="compositionally biased region" description="Polar residues" evidence="1">
    <location>
        <begin position="207"/>
        <end position="216"/>
    </location>
</feature>
<dbReference type="Proteomes" id="UP000254575">
    <property type="component" value="Unassembled WGS sequence"/>
</dbReference>
<reference evidence="2 3" key="1">
    <citation type="submission" date="2018-06" db="EMBL/GenBank/DDBJ databases">
        <authorList>
            <consortium name="Pathogen Informatics"/>
            <person name="Doyle S."/>
        </authorList>
    </citation>
    <scope>NUCLEOTIDE SEQUENCE [LARGE SCALE GENOMIC DNA]</scope>
    <source>
        <strain evidence="2 3">NCTC10717</strain>
    </source>
</reference>
<protein>
    <submittedName>
        <fullName evidence="2">Protein of uncharacterized function (DUF459)</fullName>
    </submittedName>
</protein>
<feature type="region of interest" description="Disordered" evidence="1">
    <location>
        <begin position="165"/>
        <end position="221"/>
    </location>
</feature>